<comment type="caution">
    <text evidence="2">The sequence shown here is derived from an EMBL/GenBank/DDBJ whole genome shotgun (WGS) entry which is preliminary data.</text>
</comment>
<feature type="region of interest" description="Disordered" evidence="1">
    <location>
        <begin position="1"/>
        <end position="43"/>
    </location>
</feature>
<organism evidence="2 3">
    <name type="scientific">Pan troglodytes</name>
    <name type="common">Chimpanzee</name>
    <dbReference type="NCBI Taxonomy" id="9598"/>
    <lineage>
        <taxon>Eukaryota</taxon>
        <taxon>Metazoa</taxon>
        <taxon>Chordata</taxon>
        <taxon>Craniata</taxon>
        <taxon>Vertebrata</taxon>
        <taxon>Euteleostomi</taxon>
        <taxon>Mammalia</taxon>
        <taxon>Eutheria</taxon>
        <taxon>Euarchontoglires</taxon>
        <taxon>Primates</taxon>
        <taxon>Haplorrhini</taxon>
        <taxon>Catarrhini</taxon>
        <taxon>Hominidae</taxon>
        <taxon>Pan</taxon>
    </lineage>
</organism>
<feature type="non-terminal residue" evidence="2">
    <location>
        <position position="1"/>
    </location>
</feature>
<accession>A0A2J8PX85</accession>
<evidence type="ECO:0000313" key="2">
    <source>
        <dbReference type="EMBL" id="PNI88625.1"/>
    </source>
</evidence>
<reference evidence="2 3" key="1">
    <citation type="submission" date="2017-12" db="EMBL/GenBank/DDBJ databases">
        <title>High-resolution comparative analysis of great ape genomes.</title>
        <authorList>
            <person name="Pollen A."/>
            <person name="Hastie A."/>
            <person name="Hormozdiari F."/>
            <person name="Dougherty M."/>
            <person name="Liu R."/>
            <person name="Chaisson M."/>
            <person name="Hoppe E."/>
            <person name="Hill C."/>
            <person name="Pang A."/>
            <person name="Hillier L."/>
            <person name="Baker C."/>
            <person name="Armstrong J."/>
            <person name="Shendure J."/>
            <person name="Paten B."/>
            <person name="Wilson R."/>
            <person name="Chao H."/>
            <person name="Schneider V."/>
            <person name="Ventura M."/>
            <person name="Kronenberg Z."/>
            <person name="Murali S."/>
            <person name="Gordon D."/>
            <person name="Cantsilieris S."/>
            <person name="Munson K."/>
            <person name="Nelson B."/>
            <person name="Raja A."/>
            <person name="Underwood J."/>
            <person name="Diekhans M."/>
            <person name="Fiddes I."/>
            <person name="Haussler D."/>
            <person name="Eichler E."/>
        </authorList>
    </citation>
    <scope>NUCLEOTIDE SEQUENCE [LARGE SCALE GENOMIC DNA]</scope>
    <source>
        <strain evidence="2">Yerkes chimp pedigree #C0471</strain>
    </source>
</reference>
<name>A0A2J8PX85_PANTR</name>
<sequence length="86" mass="9256">ASLPSGPSSSPGSVPATVPVQMPKPSRVQQALAGATPKPEPEPEQVIKNYTEELKVPPDESVESMRKIWTASSAWRSCPQRLDTVM</sequence>
<protein>
    <submittedName>
        <fullName evidence="2">DTX2 isoform 9</fullName>
    </submittedName>
</protein>
<dbReference type="Proteomes" id="UP000236370">
    <property type="component" value="Unassembled WGS sequence"/>
</dbReference>
<dbReference type="EMBL" id="NBAG03000122">
    <property type="protein sequence ID" value="PNI88625.1"/>
    <property type="molecule type" value="Genomic_DNA"/>
</dbReference>
<proteinExistence type="predicted"/>
<feature type="compositionally biased region" description="Low complexity" evidence="1">
    <location>
        <begin position="1"/>
        <end position="20"/>
    </location>
</feature>
<gene>
    <name evidence="2" type="ORF">CK820_G0052171</name>
</gene>
<evidence type="ECO:0000256" key="1">
    <source>
        <dbReference type="SAM" id="MobiDB-lite"/>
    </source>
</evidence>
<evidence type="ECO:0000313" key="3">
    <source>
        <dbReference type="Proteomes" id="UP000236370"/>
    </source>
</evidence>
<dbReference type="AlphaFoldDB" id="A0A2J8PX85"/>